<evidence type="ECO:0000256" key="3">
    <source>
        <dbReference type="SAM" id="MobiDB-lite"/>
    </source>
</evidence>
<dbReference type="EMBL" id="UZAM01007153">
    <property type="protein sequence ID" value="VDO97073.1"/>
    <property type="molecule type" value="Genomic_DNA"/>
</dbReference>
<protein>
    <recommendedName>
        <fullName evidence="2">Protein LTV1 homolog</fullName>
    </recommendedName>
</protein>
<evidence type="ECO:0000256" key="1">
    <source>
        <dbReference type="ARBA" id="ARBA00009078"/>
    </source>
</evidence>
<dbReference type="InterPro" id="IPR007307">
    <property type="entry name" value="Ltv1"/>
</dbReference>
<organism evidence="6">
    <name type="scientific">Soboliphyme baturini</name>
    <dbReference type="NCBI Taxonomy" id="241478"/>
    <lineage>
        <taxon>Eukaryota</taxon>
        <taxon>Metazoa</taxon>
        <taxon>Ecdysozoa</taxon>
        <taxon>Nematoda</taxon>
        <taxon>Enoplea</taxon>
        <taxon>Dorylaimia</taxon>
        <taxon>Dioctophymatida</taxon>
        <taxon>Dioctophymatoidea</taxon>
        <taxon>Soboliphymatidae</taxon>
        <taxon>Soboliphyme</taxon>
    </lineage>
</organism>
<evidence type="ECO:0000313" key="5">
    <source>
        <dbReference type="Proteomes" id="UP000270296"/>
    </source>
</evidence>
<dbReference type="GO" id="GO:0005634">
    <property type="term" value="C:nucleus"/>
    <property type="evidence" value="ECO:0007669"/>
    <property type="project" value="TreeGrafter"/>
</dbReference>
<dbReference type="GO" id="GO:0000056">
    <property type="term" value="P:ribosomal small subunit export from nucleus"/>
    <property type="evidence" value="ECO:0007669"/>
    <property type="project" value="TreeGrafter"/>
</dbReference>
<comment type="similarity">
    <text evidence="1">Belongs to the LTV1 family.</text>
</comment>
<dbReference type="PANTHER" id="PTHR21531:SF0">
    <property type="entry name" value="PROTEIN LTV1 HOMOLOG"/>
    <property type="match status" value="1"/>
</dbReference>
<feature type="region of interest" description="Disordered" evidence="3">
    <location>
        <begin position="179"/>
        <end position="221"/>
    </location>
</feature>
<dbReference type="Pfam" id="PF04180">
    <property type="entry name" value="LTV"/>
    <property type="match status" value="2"/>
</dbReference>
<dbReference type="GO" id="GO:0042274">
    <property type="term" value="P:ribosomal small subunit biogenesis"/>
    <property type="evidence" value="ECO:0007669"/>
    <property type="project" value="InterPro"/>
</dbReference>
<dbReference type="WBParaSite" id="SBAD_0000237501-mRNA-1">
    <property type="protein sequence ID" value="SBAD_0000237501-mRNA-1"/>
    <property type="gene ID" value="SBAD_0000237501"/>
</dbReference>
<reference evidence="4 5" key="2">
    <citation type="submission" date="2018-11" db="EMBL/GenBank/DDBJ databases">
        <authorList>
            <consortium name="Pathogen Informatics"/>
        </authorList>
    </citation>
    <scope>NUCLEOTIDE SEQUENCE [LARGE SCALE GENOMIC DNA]</scope>
</reference>
<sequence length="332" mass="37955">MGKKRFIDKKRAISFRLAPRSQKDPLIVTDASAYVLAPLSDDLKSVSLKDPELPSEKRLAEQHKYGIYFDDDYNYLQHLKDVNEVEVSEFVEERYRLFLNGTAVDAGKDIATEQNLKLPSSLFENSGMRLKIGLLNQAAPQPGPHPELDSDIVALLDDEVSDTEVRNDLEDDFVLKANAPCLSDGDDEHSNGEDEASEKNEHQCQMRNRAESEVEAGSEKSFMSDEVKSRFTNYSLTSSTIRRSEGLKKIDEMFEKIYEQYDEEEMGDLETSTKIEGFIRPNSERMLSLVEDYQEKRKSETLRRWKAESQREHLALDRVAWKTAVRDVALAS</sequence>
<dbReference type="OrthoDB" id="5852896at2759"/>
<evidence type="ECO:0000313" key="4">
    <source>
        <dbReference type="EMBL" id="VDO97073.1"/>
    </source>
</evidence>
<name>A0A183IF75_9BILA</name>
<feature type="compositionally biased region" description="Basic and acidic residues" evidence="3">
    <location>
        <begin position="188"/>
        <end position="212"/>
    </location>
</feature>
<proteinExistence type="inferred from homology"/>
<dbReference type="AlphaFoldDB" id="A0A183IF75"/>
<evidence type="ECO:0000256" key="2">
    <source>
        <dbReference type="ARBA" id="ARBA00021561"/>
    </source>
</evidence>
<accession>A0A183IF75</accession>
<dbReference type="GO" id="GO:0005829">
    <property type="term" value="C:cytosol"/>
    <property type="evidence" value="ECO:0007669"/>
    <property type="project" value="TreeGrafter"/>
</dbReference>
<gene>
    <name evidence="4" type="ORF">SBAD_LOCUS2269</name>
</gene>
<evidence type="ECO:0000313" key="6">
    <source>
        <dbReference type="WBParaSite" id="SBAD_0000237501-mRNA-1"/>
    </source>
</evidence>
<keyword evidence="5" id="KW-1185">Reference proteome</keyword>
<dbReference type="Proteomes" id="UP000270296">
    <property type="component" value="Unassembled WGS sequence"/>
</dbReference>
<dbReference type="GO" id="GO:0030688">
    <property type="term" value="C:preribosome, small subunit precursor"/>
    <property type="evidence" value="ECO:0007669"/>
    <property type="project" value="TreeGrafter"/>
</dbReference>
<dbReference type="PANTHER" id="PTHR21531">
    <property type="entry name" value="LOW-TEMPERATURE VIABILITY PROTEIN LTV1-RELATED"/>
    <property type="match status" value="1"/>
</dbReference>
<reference evidence="6" key="1">
    <citation type="submission" date="2016-06" db="UniProtKB">
        <authorList>
            <consortium name="WormBaseParasite"/>
        </authorList>
    </citation>
    <scope>IDENTIFICATION</scope>
</reference>